<evidence type="ECO:0000313" key="3">
    <source>
        <dbReference type="Proteomes" id="UP000838756"/>
    </source>
</evidence>
<protein>
    <submittedName>
        <fullName evidence="2">Jg2670 protein</fullName>
    </submittedName>
</protein>
<dbReference type="OrthoDB" id="7312725at2759"/>
<organism evidence="2 3">
    <name type="scientific">Pararge aegeria aegeria</name>
    <dbReference type="NCBI Taxonomy" id="348720"/>
    <lineage>
        <taxon>Eukaryota</taxon>
        <taxon>Metazoa</taxon>
        <taxon>Ecdysozoa</taxon>
        <taxon>Arthropoda</taxon>
        <taxon>Hexapoda</taxon>
        <taxon>Insecta</taxon>
        <taxon>Pterygota</taxon>
        <taxon>Neoptera</taxon>
        <taxon>Endopterygota</taxon>
        <taxon>Lepidoptera</taxon>
        <taxon>Glossata</taxon>
        <taxon>Ditrysia</taxon>
        <taxon>Papilionoidea</taxon>
        <taxon>Nymphalidae</taxon>
        <taxon>Satyrinae</taxon>
        <taxon>Satyrini</taxon>
        <taxon>Parargina</taxon>
        <taxon>Pararge</taxon>
    </lineage>
</organism>
<accession>A0A8S4R8Y5</accession>
<proteinExistence type="predicted"/>
<dbReference type="Proteomes" id="UP000838756">
    <property type="component" value="Unassembled WGS sequence"/>
</dbReference>
<keyword evidence="3" id="KW-1185">Reference proteome</keyword>
<name>A0A8S4R8Y5_9NEOP</name>
<sequence>MRKSPSLTPRTMLRKLQRTRQQSADRLKKLRALREKSRRLLKEVANLENSIYRRTKYNAETYIFDFENLPICVYQRPF</sequence>
<evidence type="ECO:0000256" key="1">
    <source>
        <dbReference type="SAM" id="MobiDB-lite"/>
    </source>
</evidence>
<feature type="region of interest" description="Disordered" evidence="1">
    <location>
        <begin position="1"/>
        <end position="20"/>
    </location>
</feature>
<dbReference type="EMBL" id="CAKXAJ010024988">
    <property type="protein sequence ID" value="CAH2233641.1"/>
    <property type="molecule type" value="Genomic_DNA"/>
</dbReference>
<evidence type="ECO:0000313" key="2">
    <source>
        <dbReference type="EMBL" id="CAH2233641.1"/>
    </source>
</evidence>
<comment type="caution">
    <text evidence="2">The sequence shown here is derived from an EMBL/GenBank/DDBJ whole genome shotgun (WGS) entry which is preliminary data.</text>
</comment>
<reference evidence="2" key="1">
    <citation type="submission" date="2022-03" db="EMBL/GenBank/DDBJ databases">
        <authorList>
            <person name="Lindestad O."/>
        </authorList>
    </citation>
    <scope>NUCLEOTIDE SEQUENCE</scope>
</reference>
<gene>
    <name evidence="2" type="primary">jg2670</name>
    <name evidence="2" type="ORF">PAEG_LOCUS11579</name>
</gene>
<dbReference type="AlphaFoldDB" id="A0A8S4R8Y5"/>